<comment type="caution">
    <text evidence="1">The sequence shown here is derived from an EMBL/GenBank/DDBJ whole genome shotgun (WGS) entry which is preliminary data.</text>
</comment>
<gene>
    <name evidence="1" type="ORF">VSU01S_29070</name>
</gene>
<keyword evidence="2" id="KW-1185">Reference proteome</keyword>
<organism evidence="1 2">
    <name type="scientific">Vibrio superstes NBRC 103154</name>
    <dbReference type="NCBI Taxonomy" id="1219062"/>
    <lineage>
        <taxon>Bacteria</taxon>
        <taxon>Pseudomonadati</taxon>
        <taxon>Pseudomonadota</taxon>
        <taxon>Gammaproteobacteria</taxon>
        <taxon>Vibrionales</taxon>
        <taxon>Vibrionaceae</taxon>
        <taxon>Vibrio</taxon>
    </lineage>
</organism>
<accession>A0A511QVQ4</accession>
<evidence type="ECO:0000313" key="1">
    <source>
        <dbReference type="EMBL" id="GEM80662.1"/>
    </source>
</evidence>
<reference evidence="1 2" key="1">
    <citation type="submission" date="2019-07" db="EMBL/GenBank/DDBJ databases">
        <title>Whole genome shotgun sequence of Vibrio superstes NBRC 103154.</title>
        <authorList>
            <person name="Hosoyama A."/>
            <person name="Uohara A."/>
            <person name="Ohji S."/>
            <person name="Ichikawa N."/>
        </authorList>
    </citation>
    <scope>NUCLEOTIDE SEQUENCE [LARGE SCALE GENOMIC DNA]</scope>
    <source>
        <strain evidence="1 2">NBRC 103154</strain>
    </source>
</reference>
<proteinExistence type="predicted"/>
<dbReference type="Proteomes" id="UP000321113">
    <property type="component" value="Unassembled WGS sequence"/>
</dbReference>
<evidence type="ECO:0000313" key="2">
    <source>
        <dbReference type="Proteomes" id="UP000321113"/>
    </source>
</evidence>
<name>A0A511QVQ4_9VIBR</name>
<dbReference type="AlphaFoldDB" id="A0A511QVQ4"/>
<sequence>MVLSFNGLMSFMTIKPNREETMKKRIFALILLTATSAVADVHTPYEREDTAVPIYGTEMGGIDGLNFACLSNEAYSTDEFNKIGNAIQQYYISQHDMDIKAMIGSPYWDEGFQAGASRYETGSVSKQLKLCDSLRSHDIEILAEKDIWKELSSAADKYYYGA</sequence>
<dbReference type="EMBL" id="BJXK01000012">
    <property type="protein sequence ID" value="GEM80662.1"/>
    <property type="molecule type" value="Genomic_DNA"/>
</dbReference>
<protein>
    <submittedName>
        <fullName evidence="1">Uncharacterized protein</fullName>
    </submittedName>
</protein>